<evidence type="ECO:0000313" key="9">
    <source>
        <dbReference type="EMBL" id="SMQ53841.1"/>
    </source>
</evidence>
<accession>A0A1X7S333</accession>
<reference evidence="9 10" key="1">
    <citation type="submission" date="2016-06" db="EMBL/GenBank/DDBJ databases">
        <authorList>
            <person name="Kjaerup R.B."/>
            <person name="Dalgaard T.S."/>
            <person name="Juul-Madsen H.R."/>
        </authorList>
    </citation>
    <scope>NUCLEOTIDE SEQUENCE [LARGE SCALE GENOMIC DNA]</scope>
</reference>
<dbReference type="GO" id="GO:0016705">
    <property type="term" value="F:oxidoreductase activity, acting on paired donors, with incorporation or reduction of molecular oxygen"/>
    <property type="evidence" value="ECO:0007669"/>
    <property type="project" value="InterPro"/>
</dbReference>
<evidence type="ECO:0008006" key="11">
    <source>
        <dbReference type="Google" id="ProtNLM"/>
    </source>
</evidence>
<evidence type="ECO:0000256" key="8">
    <source>
        <dbReference type="PIRSR" id="PIRSR602401-1"/>
    </source>
</evidence>
<dbReference type="GO" id="GO:0005506">
    <property type="term" value="F:iron ion binding"/>
    <property type="evidence" value="ECO:0007669"/>
    <property type="project" value="InterPro"/>
</dbReference>
<dbReference type="GO" id="GO:0020037">
    <property type="term" value="F:heme binding"/>
    <property type="evidence" value="ECO:0007669"/>
    <property type="project" value="InterPro"/>
</dbReference>
<sequence length="524" mass="59660">MTTIELLRGAVNTIVGPERIIPWPATLAIAAVGWWILSSWLRPVSKFPTINDPKENWTSFPAKKAYLKNCQHLLKEGARKFSGPFNLTTDNGTTMLIFSPEYIDAINEQESLSFPEYAIRNLNLKGYKTFRTFGPQPDHMFYEAVIKGLTRNLAKFTKPLSLEMDACLLSSWGESTEWHSVEAKEDVLDFVARLSSLIFLGPDFVHNKEWIRIAKNYTVDTFTAIAICRYIPALIRPLFVQFLPLCRKVRRDYTTCANILAPVLASREAELKAAKSESRPPNLPDDAIEWFRNAAHGREYNQTDVQVSLQVASIHTTTDLLAQAILNLCAHPEMVVPLREEAIAVLSTQGWQKTALTSLHLLDSFLKETQRLKPINVTSLHRYATRDTTLSGGIHIPQGTNLGIHSYNLFNPDIYTSPETFDGYRYLRLRQSDPKWEHKGHLVSTSVEHTGFAHGKNACPGRFFAANEVKIAMVHVLLKYDVKVERKEDAMWITYGPNCYVNPKARMWVRRRREEVDLEALARE</sequence>
<evidence type="ECO:0000256" key="5">
    <source>
        <dbReference type="ARBA" id="ARBA00023002"/>
    </source>
</evidence>
<keyword evidence="3 8" id="KW-0349">Heme</keyword>
<dbReference type="PRINTS" id="PR00463">
    <property type="entry name" value="EP450I"/>
</dbReference>
<feature type="binding site" description="axial binding residue" evidence="8">
    <location>
        <position position="459"/>
    </location>
    <ligand>
        <name>heme</name>
        <dbReference type="ChEBI" id="CHEBI:30413"/>
    </ligand>
    <ligandPart>
        <name>Fe</name>
        <dbReference type="ChEBI" id="CHEBI:18248"/>
    </ligandPart>
</feature>
<name>A0A1X7S333_ZYMT9</name>
<dbReference type="Gene3D" id="1.10.630.10">
    <property type="entry name" value="Cytochrome P450"/>
    <property type="match status" value="1"/>
</dbReference>
<dbReference type="GO" id="GO:0004497">
    <property type="term" value="F:monooxygenase activity"/>
    <property type="evidence" value="ECO:0007669"/>
    <property type="project" value="UniProtKB-KW"/>
</dbReference>
<dbReference type="SUPFAM" id="SSF48264">
    <property type="entry name" value="Cytochrome P450"/>
    <property type="match status" value="1"/>
</dbReference>
<comment type="cofactor">
    <cofactor evidence="1 8">
        <name>heme</name>
        <dbReference type="ChEBI" id="CHEBI:30413"/>
    </cofactor>
</comment>
<organism evidence="9 10">
    <name type="scientific">Zymoseptoria tritici (strain ST99CH_3D7)</name>
    <dbReference type="NCBI Taxonomy" id="1276538"/>
    <lineage>
        <taxon>Eukaryota</taxon>
        <taxon>Fungi</taxon>
        <taxon>Dikarya</taxon>
        <taxon>Ascomycota</taxon>
        <taxon>Pezizomycotina</taxon>
        <taxon>Dothideomycetes</taxon>
        <taxon>Dothideomycetidae</taxon>
        <taxon>Mycosphaerellales</taxon>
        <taxon>Mycosphaerellaceae</taxon>
        <taxon>Zymoseptoria</taxon>
    </lineage>
</organism>
<dbReference type="PANTHER" id="PTHR46206:SF2">
    <property type="entry name" value="CYTOCHROME P450 MONOOXYGENASE AUSG-RELATED"/>
    <property type="match status" value="1"/>
</dbReference>
<proteinExistence type="inferred from homology"/>
<keyword evidence="6 8" id="KW-0408">Iron</keyword>
<keyword evidence="5" id="KW-0560">Oxidoreductase</keyword>
<dbReference type="InterPro" id="IPR001128">
    <property type="entry name" value="Cyt_P450"/>
</dbReference>
<evidence type="ECO:0000256" key="1">
    <source>
        <dbReference type="ARBA" id="ARBA00001971"/>
    </source>
</evidence>
<dbReference type="CDD" id="cd11041">
    <property type="entry name" value="CYP503A1-like"/>
    <property type="match status" value="1"/>
</dbReference>
<gene>
    <name evidence="9" type="ORF">ZT3D7_G8995</name>
</gene>
<dbReference type="AlphaFoldDB" id="A0A1X7S333"/>
<dbReference type="EMBL" id="LT853700">
    <property type="protein sequence ID" value="SMQ53841.1"/>
    <property type="molecule type" value="Genomic_DNA"/>
</dbReference>
<dbReference type="InterPro" id="IPR036396">
    <property type="entry name" value="Cyt_P450_sf"/>
</dbReference>
<evidence type="ECO:0000256" key="6">
    <source>
        <dbReference type="ARBA" id="ARBA00023004"/>
    </source>
</evidence>
<dbReference type="Proteomes" id="UP000215127">
    <property type="component" value="Chromosome 9"/>
</dbReference>
<evidence type="ECO:0000256" key="2">
    <source>
        <dbReference type="ARBA" id="ARBA00010617"/>
    </source>
</evidence>
<dbReference type="Pfam" id="PF00067">
    <property type="entry name" value="p450"/>
    <property type="match status" value="1"/>
</dbReference>
<evidence type="ECO:0000256" key="4">
    <source>
        <dbReference type="ARBA" id="ARBA00022723"/>
    </source>
</evidence>
<dbReference type="InterPro" id="IPR002401">
    <property type="entry name" value="Cyt_P450_E_grp-I"/>
</dbReference>
<comment type="similarity">
    <text evidence="2">Belongs to the cytochrome P450 family.</text>
</comment>
<keyword evidence="4 8" id="KW-0479">Metal-binding</keyword>
<evidence type="ECO:0000256" key="7">
    <source>
        <dbReference type="ARBA" id="ARBA00023033"/>
    </source>
</evidence>
<evidence type="ECO:0000313" key="10">
    <source>
        <dbReference type="Proteomes" id="UP000215127"/>
    </source>
</evidence>
<evidence type="ECO:0000256" key="3">
    <source>
        <dbReference type="ARBA" id="ARBA00022617"/>
    </source>
</evidence>
<dbReference type="STRING" id="1276538.A0A1X7S333"/>
<keyword evidence="7" id="KW-0503">Monooxygenase</keyword>
<protein>
    <recommendedName>
        <fullName evidence="11">Cytochrome P450 monooxygenase</fullName>
    </recommendedName>
</protein>
<keyword evidence="10" id="KW-1185">Reference proteome</keyword>
<dbReference type="PANTHER" id="PTHR46206">
    <property type="entry name" value="CYTOCHROME P450"/>
    <property type="match status" value="1"/>
</dbReference>